<dbReference type="InterPro" id="IPR021782">
    <property type="entry name" value="DUF3347"/>
</dbReference>
<dbReference type="PANTHER" id="PTHR30097:SF4">
    <property type="entry name" value="SLR6042 PROTEIN"/>
    <property type="match status" value="1"/>
</dbReference>
<gene>
    <name evidence="10" type="ORF">J8H85_00250</name>
</gene>
<dbReference type="Pfam" id="PF19335">
    <property type="entry name" value="HMBD"/>
    <property type="match status" value="1"/>
</dbReference>
<dbReference type="Gene3D" id="2.40.50.100">
    <property type="match status" value="1"/>
</dbReference>
<evidence type="ECO:0000256" key="3">
    <source>
        <dbReference type="SAM" id="MobiDB-lite"/>
    </source>
</evidence>
<feature type="domain" description="CusB-like beta-barrel" evidence="8">
    <location>
        <begin position="250"/>
        <end position="320"/>
    </location>
</feature>
<dbReference type="PANTHER" id="PTHR30097">
    <property type="entry name" value="CATION EFFLUX SYSTEM PROTEIN CUSB"/>
    <property type="match status" value="1"/>
</dbReference>
<evidence type="ECO:0000259" key="9">
    <source>
        <dbReference type="Pfam" id="PF25975"/>
    </source>
</evidence>
<dbReference type="InterPro" id="IPR051909">
    <property type="entry name" value="MFP_Cation_Efflux"/>
</dbReference>
<proteinExistence type="inferred from homology"/>
<organism evidence="10 11">
    <name type="scientific">Mariniflexile gromovii</name>
    <dbReference type="NCBI Taxonomy" id="362523"/>
    <lineage>
        <taxon>Bacteria</taxon>
        <taxon>Pseudomonadati</taxon>
        <taxon>Bacteroidota</taxon>
        <taxon>Flavobacteriia</taxon>
        <taxon>Flavobacteriales</taxon>
        <taxon>Flavobacteriaceae</taxon>
        <taxon>Mariniflexile</taxon>
    </lineage>
</organism>
<feature type="region of interest" description="Disordered" evidence="3">
    <location>
        <begin position="424"/>
        <end position="447"/>
    </location>
</feature>
<feature type="domain" description="CzcB-like C-terminal circularly permuted SH3-like" evidence="9">
    <location>
        <begin position="336"/>
        <end position="398"/>
    </location>
</feature>
<evidence type="ECO:0000259" key="7">
    <source>
        <dbReference type="Pfam" id="PF25919"/>
    </source>
</evidence>
<comment type="similarity">
    <text evidence="1">Belongs to the membrane fusion protein (MFP) (TC 8.A.1) family.</text>
</comment>
<evidence type="ECO:0000256" key="2">
    <source>
        <dbReference type="ARBA" id="ARBA00022448"/>
    </source>
</evidence>
<evidence type="ECO:0000313" key="11">
    <source>
        <dbReference type="Proteomes" id="UP000670776"/>
    </source>
</evidence>
<dbReference type="InterPro" id="IPR045800">
    <property type="entry name" value="HMBD"/>
</dbReference>
<sequence length="595" mass="65243">MNTKNKNIIKMVGVLFVGLLLGWMIFGGNDASKSEHDHNAEEGTETIWTCSMHPQIQMKEPGQCPLCGMDLIPLESNESAMDPNAIQMTEDAMKLANIQTMIVGGGNGANKKLALNGKVQIDERKLYTQSTHIPGRIERLMINFTGEKVNRGQTLAMVYSPEMVTAQEELLQANRIKEAQPELFEAAKQKLGNWKIGSATINKILSSNKPIQQFPITADVSGIITAKKVDLGDYVGQGMPIYEIADLSSLWVLFDVYESDMPWVKVGNKISYTIQSLPGETFEGVVSFIDPLINPQTRVASARVEVKNSENKLKPEMFASGIVNNILATTSSKGMVIPKSAVMWTGERSVVYIKSIVSNKVSFKLRNVTLGASLGDAYIIKDGLSEGEEIVINGTFAVDAASQLAGKPSMMSPDGGKAIIGHNHGNETSPVSNVSETKGKNTKSVSISQKAKDNLKPIFENYLEMKDALTNDNLEAAKKSGNNLLKSVENVNMALFTGESHNIWMSLSTELKTSLEHLGHFKTLEELRKAFLQVSNSIINLETTFNPNDKPLYVLHCPMANNNKGADWLSTSKEVRNPYYGKSMLTCGEVSKELK</sequence>
<dbReference type="Pfam" id="PF25975">
    <property type="entry name" value="CzcB_C"/>
    <property type="match status" value="1"/>
</dbReference>
<feature type="domain" description="CusB-like three alpha-helical bundle" evidence="6">
    <location>
        <begin position="162"/>
        <end position="210"/>
    </location>
</feature>
<dbReference type="SUPFAM" id="SSF111369">
    <property type="entry name" value="HlyD-like secretion proteins"/>
    <property type="match status" value="1"/>
</dbReference>
<name>A0ABS4BNZ4_9FLAO</name>
<evidence type="ECO:0000259" key="5">
    <source>
        <dbReference type="Pfam" id="PF19335"/>
    </source>
</evidence>
<dbReference type="Gene3D" id="2.40.420.20">
    <property type="match status" value="1"/>
</dbReference>
<keyword evidence="11" id="KW-1185">Reference proteome</keyword>
<dbReference type="Pfam" id="PF11827">
    <property type="entry name" value="DUF3347"/>
    <property type="match status" value="1"/>
</dbReference>
<evidence type="ECO:0000313" key="10">
    <source>
        <dbReference type="EMBL" id="MBP0902242.1"/>
    </source>
</evidence>
<dbReference type="Pfam" id="PF25869">
    <property type="entry name" value="3HB_CusB"/>
    <property type="match status" value="1"/>
</dbReference>
<evidence type="ECO:0000256" key="1">
    <source>
        <dbReference type="ARBA" id="ARBA00009477"/>
    </source>
</evidence>
<feature type="domain" description="CusB-like barrel-sandwich hybrid" evidence="7">
    <location>
        <begin position="134"/>
        <end position="245"/>
    </location>
</feature>
<evidence type="ECO:0000259" key="4">
    <source>
        <dbReference type="Pfam" id="PF11827"/>
    </source>
</evidence>
<accession>A0ABS4BNZ4</accession>
<feature type="domain" description="DUF3347" evidence="4">
    <location>
        <begin position="458"/>
        <end position="549"/>
    </location>
</feature>
<dbReference type="EMBL" id="JAGJCB010000001">
    <property type="protein sequence ID" value="MBP0902242.1"/>
    <property type="molecule type" value="Genomic_DNA"/>
</dbReference>
<dbReference type="NCBIfam" id="TIGR01730">
    <property type="entry name" value="RND_mfp"/>
    <property type="match status" value="1"/>
</dbReference>
<protein>
    <submittedName>
        <fullName evidence="10">Efflux RND transporter periplasmic adaptor subunit</fullName>
    </submittedName>
</protein>
<dbReference type="InterPro" id="IPR058790">
    <property type="entry name" value="BSH_CusB"/>
</dbReference>
<evidence type="ECO:0000259" key="8">
    <source>
        <dbReference type="Pfam" id="PF25954"/>
    </source>
</evidence>
<dbReference type="InterPro" id="IPR058791">
    <property type="entry name" value="3HB_CusB"/>
</dbReference>
<dbReference type="Proteomes" id="UP000670776">
    <property type="component" value="Unassembled WGS sequence"/>
</dbReference>
<dbReference type="Gene3D" id="2.40.30.170">
    <property type="match status" value="1"/>
</dbReference>
<feature type="compositionally biased region" description="Polar residues" evidence="3">
    <location>
        <begin position="426"/>
        <end position="447"/>
    </location>
</feature>
<feature type="domain" description="Heavy metal binding" evidence="5">
    <location>
        <begin position="48"/>
        <end position="73"/>
    </location>
</feature>
<dbReference type="Pfam" id="PF25954">
    <property type="entry name" value="Beta-barrel_RND_2"/>
    <property type="match status" value="1"/>
</dbReference>
<evidence type="ECO:0000259" key="6">
    <source>
        <dbReference type="Pfam" id="PF25869"/>
    </source>
</evidence>
<dbReference type="InterPro" id="IPR006143">
    <property type="entry name" value="RND_pump_MFP"/>
</dbReference>
<dbReference type="Pfam" id="PF25919">
    <property type="entry name" value="BSH_CusB"/>
    <property type="match status" value="1"/>
</dbReference>
<keyword evidence="2" id="KW-0813">Transport</keyword>
<comment type="caution">
    <text evidence="10">The sequence shown here is derived from an EMBL/GenBank/DDBJ whole genome shotgun (WGS) entry which is preliminary data.</text>
</comment>
<dbReference type="InterPro" id="IPR058649">
    <property type="entry name" value="CzcB_C"/>
</dbReference>
<reference evidence="10 11" key="1">
    <citation type="submission" date="2021-04" db="EMBL/GenBank/DDBJ databases">
        <title>Mariniflexile gromovii gen. nov., sp. nov., a gliding bacterium isolated from the sea urchin Strongylocentrotus intermedius.</title>
        <authorList>
            <person name="Ko S."/>
            <person name="Le V."/>
            <person name="Ahn C.-Y."/>
            <person name="Oh H.-M."/>
        </authorList>
    </citation>
    <scope>NUCLEOTIDE SEQUENCE [LARGE SCALE GENOMIC DNA]</scope>
    <source>
        <strain evidence="10 11">KCTC 12570</strain>
    </source>
</reference>
<dbReference type="InterPro" id="IPR058792">
    <property type="entry name" value="Beta-barrel_RND_2"/>
</dbReference>